<dbReference type="PANTHER" id="PTHR10622:SF10">
    <property type="entry name" value="HET DOMAIN-CONTAINING PROTEIN"/>
    <property type="match status" value="1"/>
</dbReference>
<dbReference type="Proteomes" id="UP000030106">
    <property type="component" value="Unassembled WGS sequence"/>
</dbReference>
<dbReference type="HOGENOM" id="CLU_472546_0_0_1"/>
<accession>A0A0A2V6Z4</accession>
<dbReference type="Pfam" id="PF06985">
    <property type="entry name" value="HET"/>
    <property type="match status" value="1"/>
</dbReference>
<protein>
    <submittedName>
        <fullName evidence="2">Vegetative incompatibility protein HET-E-1</fullName>
    </submittedName>
</protein>
<dbReference type="InterPro" id="IPR010730">
    <property type="entry name" value="HET"/>
</dbReference>
<organism evidence="2 3">
    <name type="scientific">Beauveria bassiana D1-5</name>
    <dbReference type="NCBI Taxonomy" id="1245745"/>
    <lineage>
        <taxon>Eukaryota</taxon>
        <taxon>Fungi</taxon>
        <taxon>Dikarya</taxon>
        <taxon>Ascomycota</taxon>
        <taxon>Pezizomycotina</taxon>
        <taxon>Sordariomycetes</taxon>
        <taxon>Hypocreomycetidae</taxon>
        <taxon>Hypocreales</taxon>
        <taxon>Cordycipitaceae</taxon>
        <taxon>Beauveria</taxon>
    </lineage>
</organism>
<proteinExistence type="predicted"/>
<dbReference type="EMBL" id="ANFO01001192">
    <property type="protein sequence ID" value="KGQ03606.1"/>
    <property type="molecule type" value="Genomic_DNA"/>
</dbReference>
<feature type="domain" description="Heterokaryon incompatibility" evidence="1">
    <location>
        <begin position="27"/>
        <end position="162"/>
    </location>
</feature>
<comment type="caution">
    <text evidence="2">The sequence shown here is derived from an EMBL/GenBank/DDBJ whole genome shotgun (WGS) entry which is preliminary data.</text>
</comment>
<dbReference type="eggNOG" id="ENOG502SJ5Y">
    <property type="taxonomic scope" value="Eukaryota"/>
</dbReference>
<name>A0A0A2V6Z4_BEABA</name>
<gene>
    <name evidence="2" type="ORF">BBAD15_g11147</name>
</gene>
<evidence type="ECO:0000259" key="1">
    <source>
        <dbReference type="Pfam" id="PF06985"/>
    </source>
</evidence>
<reference evidence="2 3" key="1">
    <citation type="submission" date="2012-10" db="EMBL/GenBank/DDBJ databases">
        <title>Genome sequencing and analysis of entomopathogenic fungi Beauveria bassiana D1-5.</title>
        <authorList>
            <person name="Li Q."/>
            <person name="Wang L."/>
            <person name="Zhang Z."/>
            <person name="Wang Q."/>
            <person name="Ren J."/>
            <person name="Wang M."/>
            <person name="Xu W."/>
            <person name="Wang J."/>
            <person name="Lu Y."/>
            <person name="Du Q."/>
            <person name="Sun Z."/>
        </authorList>
    </citation>
    <scope>NUCLEOTIDE SEQUENCE [LARGE SCALE GENOMIC DNA]</scope>
    <source>
        <strain evidence="2 3">D1-5</strain>
    </source>
</reference>
<evidence type="ECO:0000313" key="3">
    <source>
        <dbReference type="Proteomes" id="UP000030106"/>
    </source>
</evidence>
<evidence type="ECO:0000313" key="2">
    <source>
        <dbReference type="EMBL" id="KGQ03606.1"/>
    </source>
</evidence>
<sequence>MRLLNTKSYELYEHHEHSSYQAPLPPYAVLSHTWLESDSKGVKEVIYQDMKNSFLSLKHGTLKPDGWSKLTSFCDRAREDGWEWAWMDTCCIDKTSTGDTQEAINAMFRWYRDAAVCYAHLADVCLGASADPTGSSPEYDRNDLGSRLARSRWFTRGWTLQELVAPRHLRFVDCDWKHIGTRENWAREIEWTCDIGTGQLVNFEPENTRSSSLAMRLSWASRRETTVEEDETYCLLGIFGISMPLVYGEGRTKAFTRFQHELIRNYDDDSIFAWAGGTYVCNPLGNDRHGTYSPVLAPSIRCFQHASNFQSASNSFYMTNRGLRITGQLGKIEPFRGAERADSPKNIYFLLLNSRDVDDEPPYKHRIGIALRRNGDGDYQRIVKNIIYTPMGNEATIHERLTISKSFTLSELDTLPDGFFWLDPCKTFLQPPCKETITIRNGHAQDTQSWGNIRSILRFEYPESCIEILGIFEVLFWQGPARERDRLWPLPQQASAASSLLSQYVVRLGMLHTHHIELQVKAVRQKFVVSVRLTTHGTAMASIRKWEDVLSEHAAADQPNIDLALSEQVIPGGNIRIQLLPRRSQSRGRPLNYTLEMSIIMDSVAEGSSCISPNLIQRTSVERGDGTRGEELLLVRGISGEPARAVPFVAEH</sequence>
<dbReference type="PANTHER" id="PTHR10622">
    <property type="entry name" value="HET DOMAIN-CONTAINING PROTEIN"/>
    <property type="match status" value="1"/>
</dbReference>
<dbReference type="AlphaFoldDB" id="A0A0A2V6Z4"/>